<dbReference type="Proteomes" id="UP000202511">
    <property type="component" value="Segment"/>
</dbReference>
<evidence type="ECO:0000313" key="2">
    <source>
        <dbReference type="Proteomes" id="UP000202511"/>
    </source>
</evidence>
<dbReference type="GeneID" id="23463072"/>
<protein>
    <submittedName>
        <fullName evidence="1">Uncharacterized protein</fullName>
    </submittedName>
</protein>
<proteinExistence type="predicted"/>
<sequence length="104" mass="11596">MVIERDTQAMADLVWRERAPPGARASPFFCAATAQKVCCAGGTHYGKNQRGSRENQEAALCVCVCWALDCARVSANIGQSSDRAIPTKKRIERGRRLWQPYLRL</sequence>
<accession>A0A0B5J8D9</accession>
<dbReference type="KEGG" id="vg:23463072"/>
<dbReference type="EMBL" id="KP136319">
    <property type="protein sequence ID" value="AJF98155.1"/>
    <property type="molecule type" value="Genomic_DNA"/>
</dbReference>
<reference evidence="1 2" key="1">
    <citation type="journal article" date="2015" name="Parasitol. Res.">
        <title>Viruses in close associations with free-living amoebae.</title>
        <authorList>
            <person name="Scheid P."/>
        </authorList>
    </citation>
    <scope>NUCLEOTIDE SEQUENCE [LARGE SCALE GENOMIC DNA]</scope>
    <source>
        <strain evidence="1">KlaHel</strain>
    </source>
</reference>
<organism evidence="1 2">
    <name type="scientific">Pandoravirus inopinatum</name>
    <dbReference type="NCBI Taxonomy" id="1605721"/>
    <lineage>
        <taxon>Viruses</taxon>
        <taxon>Pandoravirus</taxon>
    </lineage>
</organism>
<name>A0A0B5J8D9_9VIRU</name>
<dbReference type="RefSeq" id="YP_009120390.1">
    <property type="nucleotide sequence ID" value="NC_026440.1"/>
</dbReference>
<evidence type="ECO:0000313" key="1">
    <source>
        <dbReference type="EMBL" id="AJF98155.1"/>
    </source>
</evidence>